<comment type="function">
    <text evidence="7">Functions as a peptidoglycan terminase that cleaves nascent peptidoglycan strands endolytically to terminate their elongation.</text>
</comment>
<dbReference type="Gene3D" id="3.30.1490.480">
    <property type="entry name" value="Endolytic murein transglycosylase"/>
    <property type="match status" value="2"/>
</dbReference>
<keyword evidence="1 7" id="KW-1003">Cell membrane</keyword>
<evidence type="ECO:0000256" key="5">
    <source>
        <dbReference type="ARBA" id="ARBA00023239"/>
    </source>
</evidence>
<dbReference type="PANTHER" id="PTHR30518">
    <property type="entry name" value="ENDOLYTIC MUREIN TRANSGLYCOSYLASE"/>
    <property type="match status" value="1"/>
</dbReference>
<evidence type="ECO:0000256" key="2">
    <source>
        <dbReference type="ARBA" id="ARBA00022692"/>
    </source>
</evidence>
<feature type="site" description="Important for catalytic activity" evidence="7">
    <location>
        <position position="227"/>
    </location>
</feature>
<evidence type="ECO:0000256" key="3">
    <source>
        <dbReference type="ARBA" id="ARBA00022989"/>
    </source>
</evidence>
<dbReference type="CDD" id="cd08010">
    <property type="entry name" value="MltG_like"/>
    <property type="match status" value="1"/>
</dbReference>
<keyword evidence="3 7" id="KW-1133">Transmembrane helix</keyword>
<sequence length="346" mass="39340">MKKGCLITLTVAGLLIFISAALGIGAFLLAPTALSVTIHEAPVEITVASGDSLHRVSERLKEEGVIRSALWFRRKGQEEGIDRLIKPGALVIEPGSHIDDVFEALIIDRQQREQVRVTFPEGFTLYQMARRLEEREIVSAEDFLEATRRYYEAGDYPFEAGQLYFPLEGYLFPDTYQFEMDATADEIVAVMARQMEKVLTPEWRQRAEELGYNTHQLLTLASLIEKEAFGDHERPTIAGVVYNRLEIDMLLQFCSSVIYGLDDGQELATRLLYRDLEESHPFNTYKYKGLPPGPIANPGRASIEAALYPEDNDYLYFVVGDGGHNFSREYRDHLQNVEAYRNRSDE</sequence>
<dbReference type="GO" id="GO:0008932">
    <property type="term" value="F:lytic endotransglycosylase activity"/>
    <property type="evidence" value="ECO:0007669"/>
    <property type="project" value="UniProtKB-UniRule"/>
</dbReference>
<dbReference type="EC" id="4.2.2.29" evidence="7"/>
<dbReference type="GO" id="GO:0005886">
    <property type="term" value="C:plasma membrane"/>
    <property type="evidence" value="ECO:0007669"/>
    <property type="project" value="UniProtKB-UniRule"/>
</dbReference>
<evidence type="ECO:0000256" key="4">
    <source>
        <dbReference type="ARBA" id="ARBA00023136"/>
    </source>
</evidence>
<keyword evidence="2 7" id="KW-0812">Transmembrane</keyword>
<comment type="catalytic activity">
    <reaction evidence="7">
        <text>a peptidoglycan chain = a peptidoglycan chain with N-acetyl-1,6-anhydromuramyl-[peptide] at the reducing end + a peptidoglycan chain with N-acetylglucosamine at the non-reducing end.</text>
        <dbReference type="EC" id="4.2.2.29"/>
    </reaction>
</comment>
<proteinExistence type="inferred from homology"/>
<dbReference type="NCBIfam" id="TIGR00247">
    <property type="entry name" value="endolytic transglycosylase MltG"/>
    <property type="match status" value="1"/>
</dbReference>
<protein>
    <recommendedName>
        <fullName evidence="7">Endolytic murein transglycosylase</fullName>
        <ecNumber evidence="7">4.2.2.29</ecNumber>
    </recommendedName>
    <alternativeName>
        <fullName evidence="7">Peptidoglycan lytic transglycosylase</fullName>
    </alternativeName>
    <alternativeName>
        <fullName evidence="7">Peptidoglycan polymerization terminase</fullName>
    </alternativeName>
</protein>
<dbReference type="HAMAP" id="MF_02065">
    <property type="entry name" value="MltG"/>
    <property type="match status" value="1"/>
</dbReference>
<dbReference type="EMBL" id="FXUF01000006">
    <property type="protein sequence ID" value="SMP56199.1"/>
    <property type="molecule type" value="Genomic_DNA"/>
</dbReference>
<keyword evidence="9" id="KW-1185">Reference proteome</keyword>
<keyword evidence="6 7" id="KW-0961">Cell wall biogenesis/degradation</keyword>
<evidence type="ECO:0000256" key="6">
    <source>
        <dbReference type="ARBA" id="ARBA00023316"/>
    </source>
</evidence>
<dbReference type="GO" id="GO:0071555">
    <property type="term" value="P:cell wall organization"/>
    <property type="evidence" value="ECO:0007669"/>
    <property type="project" value="UniProtKB-KW"/>
</dbReference>
<organism evidence="8 9">
    <name type="scientific">Anoxynatronum buryatiense</name>
    <dbReference type="NCBI Taxonomy" id="489973"/>
    <lineage>
        <taxon>Bacteria</taxon>
        <taxon>Bacillati</taxon>
        <taxon>Bacillota</taxon>
        <taxon>Clostridia</taxon>
        <taxon>Eubacteriales</taxon>
        <taxon>Clostridiaceae</taxon>
        <taxon>Anoxynatronum</taxon>
    </lineage>
</organism>
<name>A0AA45WVX4_9CLOT</name>
<comment type="caution">
    <text evidence="8">The sequence shown here is derived from an EMBL/GenBank/DDBJ whole genome shotgun (WGS) entry which is preliminary data.</text>
</comment>
<evidence type="ECO:0000256" key="1">
    <source>
        <dbReference type="ARBA" id="ARBA00022475"/>
    </source>
</evidence>
<dbReference type="Proteomes" id="UP001158066">
    <property type="component" value="Unassembled WGS sequence"/>
</dbReference>
<dbReference type="PANTHER" id="PTHR30518:SF2">
    <property type="entry name" value="ENDOLYTIC MUREIN TRANSGLYCOSYLASE"/>
    <property type="match status" value="1"/>
</dbReference>
<dbReference type="Gene3D" id="3.30.160.60">
    <property type="entry name" value="Classic Zinc Finger"/>
    <property type="match status" value="1"/>
</dbReference>
<accession>A0AA45WVX4</accession>
<dbReference type="InterPro" id="IPR003770">
    <property type="entry name" value="MLTG-like"/>
</dbReference>
<evidence type="ECO:0000313" key="8">
    <source>
        <dbReference type="EMBL" id="SMP56199.1"/>
    </source>
</evidence>
<dbReference type="GO" id="GO:0009252">
    <property type="term" value="P:peptidoglycan biosynthetic process"/>
    <property type="evidence" value="ECO:0007669"/>
    <property type="project" value="UniProtKB-UniRule"/>
</dbReference>
<keyword evidence="5 7" id="KW-0456">Lyase</keyword>
<evidence type="ECO:0000313" key="9">
    <source>
        <dbReference type="Proteomes" id="UP001158066"/>
    </source>
</evidence>
<reference evidence="8" key="1">
    <citation type="submission" date="2017-05" db="EMBL/GenBank/DDBJ databases">
        <authorList>
            <person name="Varghese N."/>
            <person name="Submissions S."/>
        </authorList>
    </citation>
    <scope>NUCLEOTIDE SEQUENCE</scope>
    <source>
        <strain evidence="8">Su22</strain>
    </source>
</reference>
<evidence type="ECO:0000256" key="7">
    <source>
        <dbReference type="HAMAP-Rule" id="MF_02065"/>
    </source>
</evidence>
<dbReference type="Pfam" id="PF02618">
    <property type="entry name" value="YceG"/>
    <property type="match status" value="1"/>
</dbReference>
<dbReference type="AlphaFoldDB" id="A0AA45WVX4"/>
<comment type="similarity">
    <text evidence="7">Belongs to the transglycosylase MltG family.</text>
</comment>
<keyword evidence="4 7" id="KW-0472">Membrane</keyword>
<dbReference type="RefSeq" id="WP_283409215.1">
    <property type="nucleotide sequence ID" value="NZ_FXUF01000006.1"/>
</dbReference>
<gene>
    <name evidence="7" type="primary">mltG</name>
    <name evidence="8" type="ORF">SAMN06296020_10643</name>
</gene>